<comment type="similarity">
    <text evidence="3">Belongs to the nicotinamide ribonucleoside (NR) uptake permease (TC 4.B.1) family.</text>
</comment>
<evidence type="ECO:0000313" key="11">
    <source>
        <dbReference type="EMBL" id="QJQ33545.1"/>
    </source>
</evidence>
<proteinExistence type="inferred from homology"/>
<keyword evidence="8 10" id="KW-1133">Transmembrane helix</keyword>
<keyword evidence="12" id="KW-1185">Reference proteome</keyword>
<keyword evidence="6" id="KW-1003">Cell membrane</keyword>
<evidence type="ECO:0000256" key="9">
    <source>
        <dbReference type="ARBA" id="ARBA00023136"/>
    </source>
</evidence>
<feature type="transmembrane region" description="Helical" evidence="10">
    <location>
        <begin position="43"/>
        <end position="64"/>
    </location>
</feature>
<dbReference type="Proteomes" id="UP000503018">
    <property type="component" value="Chromosome"/>
</dbReference>
<protein>
    <recommendedName>
        <fullName evidence="4">Nicotinamide riboside transporter PnuC</fullName>
    </recommendedName>
</protein>
<evidence type="ECO:0000256" key="3">
    <source>
        <dbReference type="ARBA" id="ARBA00006669"/>
    </source>
</evidence>
<dbReference type="EMBL" id="CP053015">
    <property type="protein sequence ID" value="QJQ33545.1"/>
    <property type="molecule type" value="Genomic_DNA"/>
</dbReference>
<evidence type="ECO:0000256" key="1">
    <source>
        <dbReference type="ARBA" id="ARBA00002672"/>
    </source>
</evidence>
<feature type="transmembrane region" description="Helical" evidence="10">
    <location>
        <begin position="21"/>
        <end position="37"/>
    </location>
</feature>
<comment type="subcellular location">
    <subcellularLocation>
        <location evidence="2">Cell membrane</location>
        <topology evidence="2">Multi-pass membrane protein</topology>
    </subcellularLocation>
</comment>
<feature type="transmembrane region" description="Helical" evidence="10">
    <location>
        <begin position="159"/>
        <end position="177"/>
    </location>
</feature>
<dbReference type="KEGG" id="slan:GV829_03315"/>
<keyword evidence="9 10" id="KW-0472">Membrane</keyword>
<evidence type="ECO:0000313" key="12">
    <source>
        <dbReference type="Proteomes" id="UP000503018"/>
    </source>
</evidence>
<reference evidence="11 12" key="1">
    <citation type="submission" date="2020-01" db="EMBL/GenBank/DDBJ databases">
        <title>Sphingomonas sp. strain CSW-10.</title>
        <authorList>
            <person name="Chen W.-M."/>
        </authorList>
    </citation>
    <scope>NUCLEOTIDE SEQUENCE [LARGE SCALE GENOMIC DNA]</scope>
    <source>
        <strain evidence="11 12">CSW-10</strain>
    </source>
</reference>
<keyword evidence="5" id="KW-0813">Transport</keyword>
<organism evidence="11 12">
    <name type="scientific">Sphingomonas lacunae</name>
    <dbReference type="NCBI Taxonomy" id="2698828"/>
    <lineage>
        <taxon>Bacteria</taxon>
        <taxon>Pseudomonadati</taxon>
        <taxon>Pseudomonadota</taxon>
        <taxon>Alphaproteobacteria</taxon>
        <taxon>Sphingomonadales</taxon>
        <taxon>Sphingomonadaceae</taxon>
        <taxon>Sphingomonas</taxon>
    </lineage>
</organism>
<dbReference type="PANTHER" id="PTHR36122:SF2">
    <property type="entry name" value="NICOTINAMIDE RIBOSIDE TRANSPORTER PNUC"/>
    <property type="match status" value="1"/>
</dbReference>
<sequence>MEVTAVCLGVANIILLVRRSIWNFPVGMVMVLLYFEIFREARLYSDMLLQIFFLAVQAWGWIVWHRAGGMDGPIEVQRLSNAERAAWVGGTIVATLVWGWGMHRFTDAAAPWWDAAVAMGSIASQILLTRRAIENWVGWIIVDAFAISLYANRGLGLTAGLYVLFLILSIIGLVQWLRAEEEARSRPADPLA</sequence>
<evidence type="ECO:0000256" key="5">
    <source>
        <dbReference type="ARBA" id="ARBA00022448"/>
    </source>
</evidence>
<dbReference type="GO" id="GO:0034257">
    <property type="term" value="F:nicotinamide riboside transmembrane transporter activity"/>
    <property type="evidence" value="ECO:0007669"/>
    <property type="project" value="InterPro"/>
</dbReference>
<dbReference type="Pfam" id="PF04973">
    <property type="entry name" value="NMN_transporter"/>
    <property type="match status" value="1"/>
</dbReference>
<dbReference type="NCBIfam" id="TIGR01528">
    <property type="entry name" value="NMN_trans_PnuC"/>
    <property type="match status" value="1"/>
</dbReference>
<gene>
    <name evidence="11" type="ORF">GV829_03315</name>
</gene>
<feature type="transmembrane region" description="Helical" evidence="10">
    <location>
        <begin position="85"/>
        <end position="103"/>
    </location>
</feature>
<accession>A0A6M4AWY5</accession>
<evidence type="ECO:0000256" key="8">
    <source>
        <dbReference type="ARBA" id="ARBA00022989"/>
    </source>
</evidence>
<dbReference type="InterPro" id="IPR006419">
    <property type="entry name" value="NMN_transpt_PnuC"/>
</dbReference>
<dbReference type="PANTHER" id="PTHR36122">
    <property type="entry name" value="NICOTINAMIDE RIBOSIDE TRANSPORTER PNUC"/>
    <property type="match status" value="1"/>
</dbReference>
<evidence type="ECO:0000256" key="2">
    <source>
        <dbReference type="ARBA" id="ARBA00004651"/>
    </source>
</evidence>
<evidence type="ECO:0000256" key="4">
    <source>
        <dbReference type="ARBA" id="ARBA00017522"/>
    </source>
</evidence>
<dbReference type="GO" id="GO:0005886">
    <property type="term" value="C:plasma membrane"/>
    <property type="evidence" value="ECO:0007669"/>
    <property type="project" value="UniProtKB-SubCell"/>
</dbReference>
<dbReference type="AlphaFoldDB" id="A0A6M4AWY5"/>
<evidence type="ECO:0000256" key="6">
    <source>
        <dbReference type="ARBA" id="ARBA00022475"/>
    </source>
</evidence>
<name>A0A6M4AWY5_9SPHN</name>
<evidence type="ECO:0000256" key="7">
    <source>
        <dbReference type="ARBA" id="ARBA00022692"/>
    </source>
</evidence>
<keyword evidence="7 10" id="KW-0812">Transmembrane</keyword>
<evidence type="ECO:0000256" key="10">
    <source>
        <dbReference type="SAM" id="Phobius"/>
    </source>
</evidence>
<comment type="function">
    <text evidence="1">Required for nicotinamide riboside transport across the inner membrane.</text>
</comment>